<comment type="caution">
    <text evidence="1">The sequence shown here is derived from an EMBL/GenBank/DDBJ whole genome shotgun (WGS) entry which is preliminary data.</text>
</comment>
<gene>
    <name evidence="1" type="primary">ga11708</name>
    <name evidence="1" type="ORF">PR202_ga11708</name>
</gene>
<dbReference type="Proteomes" id="UP001054889">
    <property type="component" value="Unassembled WGS sequence"/>
</dbReference>
<reference evidence="1" key="1">
    <citation type="journal article" date="2018" name="DNA Res.">
        <title>Multiple hybrid de novo genome assembly of finger millet, an orphan allotetraploid crop.</title>
        <authorList>
            <person name="Hatakeyama M."/>
            <person name="Aluri S."/>
            <person name="Balachadran M.T."/>
            <person name="Sivarajan S.R."/>
            <person name="Patrignani A."/>
            <person name="Gruter S."/>
            <person name="Poveda L."/>
            <person name="Shimizu-Inatsugi R."/>
            <person name="Baeten J."/>
            <person name="Francoijs K.J."/>
            <person name="Nataraja K.N."/>
            <person name="Reddy Y.A.N."/>
            <person name="Phadnis S."/>
            <person name="Ravikumar R.L."/>
            <person name="Schlapbach R."/>
            <person name="Sreeman S.M."/>
            <person name="Shimizu K.K."/>
        </authorList>
    </citation>
    <scope>NUCLEOTIDE SEQUENCE</scope>
</reference>
<proteinExistence type="predicted"/>
<sequence>MAKLNKKGFNTLVILGAWSLWKHRNACVFEDATPSAQGLSSLQHEPQLWTFTGAKGLKYLGLGHLLGLA</sequence>
<reference evidence="1" key="2">
    <citation type="submission" date="2021-12" db="EMBL/GenBank/DDBJ databases">
        <title>Resequencing data analysis of finger millet.</title>
        <authorList>
            <person name="Hatakeyama M."/>
            <person name="Aluri S."/>
            <person name="Balachadran M.T."/>
            <person name="Sivarajan S.R."/>
            <person name="Poveda L."/>
            <person name="Shimizu-Inatsugi R."/>
            <person name="Schlapbach R."/>
            <person name="Sreeman S.M."/>
            <person name="Shimizu K.K."/>
        </authorList>
    </citation>
    <scope>NUCLEOTIDE SEQUENCE</scope>
</reference>
<protein>
    <submittedName>
        <fullName evidence="1">Uncharacterized protein</fullName>
    </submittedName>
</protein>
<evidence type="ECO:0000313" key="2">
    <source>
        <dbReference type="Proteomes" id="UP001054889"/>
    </source>
</evidence>
<evidence type="ECO:0000313" key="1">
    <source>
        <dbReference type="EMBL" id="GJM95017.1"/>
    </source>
</evidence>
<accession>A0AAV5C9R4</accession>
<name>A0AAV5C9R4_ELECO</name>
<dbReference type="AlphaFoldDB" id="A0AAV5C9R4"/>
<keyword evidence="2" id="KW-1185">Reference proteome</keyword>
<dbReference type="EMBL" id="BQKI01000005">
    <property type="protein sequence ID" value="GJM95017.1"/>
    <property type="molecule type" value="Genomic_DNA"/>
</dbReference>
<organism evidence="1 2">
    <name type="scientific">Eleusine coracana subsp. coracana</name>
    <dbReference type="NCBI Taxonomy" id="191504"/>
    <lineage>
        <taxon>Eukaryota</taxon>
        <taxon>Viridiplantae</taxon>
        <taxon>Streptophyta</taxon>
        <taxon>Embryophyta</taxon>
        <taxon>Tracheophyta</taxon>
        <taxon>Spermatophyta</taxon>
        <taxon>Magnoliopsida</taxon>
        <taxon>Liliopsida</taxon>
        <taxon>Poales</taxon>
        <taxon>Poaceae</taxon>
        <taxon>PACMAD clade</taxon>
        <taxon>Chloridoideae</taxon>
        <taxon>Cynodonteae</taxon>
        <taxon>Eleusininae</taxon>
        <taxon>Eleusine</taxon>
    </lineage>
</organism>